<dbReference type="OrthoDB" id="19174at2759"/>
<dbReference type="STRING" id="341454.A0A4S2MTC4"/>
<dbReference type="PROSITE" id="PS50297">
    <property type="entry name" value="ANK_REP_REGION"/>
    <property type="match status" value="1"/>
</dbReference>
<feature type="region of interest" description="Disordered" evidence="4">
    <location>
        <begin position="212"/>
        <end position="236"/>
    </location>
</feature>
<evidence type="ECO:0000256" key="3">
    <source>
        <dbReference type="PROSITE-ProRule" id="PRU00023"/>
    </source>
</evidence>
<keyword evidence="6" id="KW-1185">Reference proteome</keyword>
<dbReference type="GO" id="GO:0004842">
    <property type="term" value="F:ubiquitin-protein transferase activity"/>
    <property type="evidence" value="ECO:0007669"/>
    <property type="project" value="TreeGrafter"/>
</dbReference>
<dbReference type="GO" id="GO:0085020">
    <property type="term" value="P:protein K6-linked ubiquitination"/>
    <property type="evidence" value="ECO:0007669"/>
    <property type="project" value="TreeGrafter"/>
</dbReference>
<accession>A0A4S2MTC4</accession>
<dbReference type="AlphaFoldDB" id="A0A4S2MTC4"/>
<dbReference type="PANTHER" id="PTHR24171:SF8">
    <property type="entry name" value="BRCA1-ASSOCIATED RING DOMAIN PROTEIN 1"/>
    <property type="match status" value="1"/>
</dbReference>
<keyword evidence="1" id="KW-0677">Repeat</keyword>
<dbReference type="Gene3D" id="1.25.40.20">
    <property type="entry name" value="Ankyrin repeat-containing domain"/>
    <property type="match status" value="1"/>
</dbReference>
<keyword evidence="2 3" id="KW-0040">ANK repeat</keyword>
<evidence type="ECO:0000313" key="6">
    <source>
        <dbReference type="Proteomes" id="UP000298138"/>
    </source>
</evidence>
<organism evidence="5 6">
    <name type="scientific">Ascodesmis nigricans</name>
    <dbReference type="NCBI Taxonomy" id="341454"/>
    <lineage>
        <taxon>Eukaryota</taxon>
        <taxon>Fungi</taxon>
        <taxon>Dikarya</taxon>
        <taxon>Ascomycota</taxon>
        <taxon>Pezizomycotina</taxon>
        <taxon>Pezizomycetes</taxon>
        <taxon>Pezizales</taxon>
        <taxon>Ascodesmidaceae</taxon>
        <taxon>Ascodesmis</taxon>
    </lineage>
</organism>
<gene>
    <name evidence="5" type="ORF">EX30DRAFT_365007</name>
</gene>
<dbReference type="SUPFAM" id="SSF48403">
    <property type="entry name" value="Ankyrin repeat"/>
    <property type="match status" value="1"/>
</dbReference>
<evidence type="ECO:0000256" key="2">
    <source>
        <dbReference type="ARBA" id="ARBA00023043"/>
    </source>
</evidence>
<reference evidence="5 6" key="1">
    <citation type="submission" date="2019-04" db="EMBL/GenBank/DDBJ databases">
        <title>Comparative genomics and transcriptomics to analyze fruiting body development in filamentous ascomycetes.</title>
        <authorList>
            <consortium name="DOE Joint Genome Institute"/>
            <person name="Lutkenhaus R."/>
            <person name="Traeger S."/>
            <person name="Breuer J."/>
            <person name="Kuo A."/>
            <person name="Lipzen A."/>
            <person name="Pangilinan J."/>
            <person name="Dilworth D."/>
            <person name="Sandor L."/>
            <person name="Poggeler S."/>
            <person name="Barry K."/>
            <person name="Grigoriev I.V."/>
            <person name="Nowrousian M."/>
        </authorList>
    </citation>
    <scope>NUCLEOTIDE SEQUENCE [LARGE SCALE GENOMIC DNA]</scope>
    <source>
        <strain evidence="5 6">CBS 389.68</strain>
    </source>
</reference>
<dbReference type="Pfam" id="PF13857">
    <property type="entry name" value="Ank_5"/>
    <property type="match status" value="1"/>
</dbReference>
<name>A0A4S2MTC4_9PEZI</name>
<dbReference type="FunCoup" id="A0A4S2MTC4">
    <property type="interactions" value="171"/>
</dbReference>
<dbReference type="PROSITE" id="PS50088">
    <property type="entry name" value="ANK_REPEAT"/>
    <property type="match status" value="1"/>
</dbReference>
<evidence type="ECO:0000313" key="5">
    <source>
        <dbReference type="EMBL" id="TGZ79727.1"/>
    </source>
</evidence>
<proteinExistence type="predicted"/>
<dbReference type="EMBL" id="ML220129">
    <property type="protein sequence ID" value="TGZ79727.1"/>
    <property type="molecule type" value="Genomic_DNA"/>
</dbReference>
<evidence type="ECO:0000256" key="1">
    <source>
        <dbReference type="ARBA" id="ARBA00022737"/>
    </source>
</evidence>
<evidence type="ECO:0000256" key="4">
    <source>
        <dbReference type="SAM" id="MobiDB-lite"/>
    </source>
</evidence>
<protein>
    <submittedName>
        <fullName evidence="5">Ankyrin</fullName>
    </submittedName>
</protein>
<feature type="repeat" description="ANK" evidence="3">
    <location>
        <begin position="35"/>
        <end position="68"/>
    </location>
</feature>
<sequence>MPSPNIWIAASDNDVASVGEFLARDPSAVNAHDENGYTPIHAAASYNHIPLLRSLVRTHGGNANVTDLDGDTPLFVVETVETARCLVEELGADVNWRNESGLTAADVIEEDAQFPLVAAYLREKQTPPSGADSSSSANGLNGALINGANTNDLDAIAPPEGLQVKFTTVEEAGEDQAPADPELRRRIEELAQRPDFDSEEVQRELRELVTGAVRGTLQGGETAERSVRPKAGESSS</sequence>
<dbReference type="Proteomes" id="UP000298138">
    <property type="component" value="Unassembled WGS sequence"/>
</dbReference>
<feature type="compositionally biased region" description="Basic and acidic residues" evidence="4">
    <location>
        <begin position="222"/>
        <end position="236"/>
    </location>
</feature>
<dbReference type="PANTHER" id="PTHR24171">
    <property type="entry name" value="ANKYRIN REPEAT DOMAIN-CONTAINING PROTEIN 39-RELATED"/>
    <property type="match status" value="1"/>
</dbReference>
<dbReference type="InterPro" id="IPR002110">
    <property type="entry name" value="Ankyrin_rpt"/>
</dbReference>
<dbReference type="InParanoid" id="A0A4S2MTC4"/>
<dbReference type="InterPro" id="IPR036770">
    <property type="entry name" value="Ankyrin_rpt-contain_sf"/>
</dbReference>